<dbReference type="EMBL" id="FOEE01000005">
    <property type="protein sequence ID" value="SEO84467.1"/>
    <property type="molecule type" value="Genomic_DNA"/>
</dbReference>
<reference evidence="4" key="1">
    <citation type="submission" date="2016-10" db="EMBL/GenBank/DDBJ databases">
        <authorList>
            <person name="Varghese N."/>
            <person name="Submissions S."/>
        </authorList>
    </citation>
    <scope>NUCLEOTIDE SEQUENCE [LARGE SCALE GENOMIC DNA]</scope>
    <source>
        <strain evidence="4">DSM 45413</strain>
    </source>
</reference>
<gene>
    <name evidence="3" type="ORF">SAMN05660991_01975</name>
</gene>
<dbReference type="PANTHER" id="PTHR39335:SF1">
    <property type="entry name" value="BLL4220 PROTEIN"/>
    <property type="match status" value="1"/>
</dbReference>
<evidence type="ECO:0000256" key="2">
    <source>
        <dbReference type="SAM" id="SignalP"/>
    </source>
</evidence>
<dbReference type="Proteomes" id="UP000198960">
    <property type="component" value="Unassembled WGS sequence"/>
</dbReference>
<evidence type="ECO:0000256" key="1">
    <source>
        <dbReference type="SAM" id="MobiDB-lite"/>
    </source>
</evidence>
<feature type="region of interest" description="Disordered" evidence="1">
    <location>
        <begin position="21"/>
        <end position="64"/>
    </location>
</feature>
<dbReference type="RefSeq" id="WP_211435583.1">
    <property type="nucleotide sequence ID" value="NZ_FOEE01000005.1"/>
</dbReference>
<evidence type="ECO:0000313" key="3">
    <source>
        <dbReference type="EMBL" id="SEO84467.1"/>
    </source>
</evidence>
<feature type="compositionally biased region" description="Low complexity" evidence="1">
    <location>
        <begin position="28"/>
        <end position="43"/>
    </location>
</feature>
<dbReference type="PANTHER" id="PTHR39335">
    <property type="entry name" value="BLL4220 PROTEIN"/>
    <property type="match status" value="1"/>
</dbReference>
<feature type="signal peptide" evidence="2">
    <location>
        <begin position="1"/>
        <end position="20"/>
    </location>
</feature>
<organism evidence="3 4">
    <name type="scientific">Trujillonella endophytica</name>
    <dbReference type="NCBI Taxonomy" id="673521"/>
    <lineage>
        <taxon>Bacteria</taxon>
        <taxon>Bacillati</taxon>
        <taxon>Actinomycetota</taxon>
        <taxon>Actinomycetes</taxon>
        <taxon>Geodermatophilales</taxon>
        <taxon>Geodermatophilaceae</taxon>
        <taxon>Trujillonella</taxon>
    </lineage>
</organism>
<name>A0A1H8T0N3_9ACTN</name>
<protein>
    <submittedName>
        <fullName evidence="3">Predicted lipoprotein with conserved Yx(FWY)xxD motif</fullName>
    </submittedName>
</protein>
<keyword evidence="4" id="KW-1185">Reference proteome</keyword>
<dbReference type="Pfam" id="PF03640">
    <property type="entry name" value="Lipoprotein_15"/>
    <property type="match status" value="1"/>
</dbReference>
<accession>A0A1H8T0N3</accession>
<keyword evidence="3" id="KW-0449">Lipoprotein</keyword>
<feature type="compositionally biased region" description="Pro residues" evidence="1">
    <location>
        <begin position="44"/>
        <end position="61"/>
    </location>
</feature>
<keyword evidence="2" id="KW-0732">Signal</keyword>
<feature type="chain" id="PRO_5038828555" evidence="2">
    <location>
        <begin position="21"/>
        <end position="180"/>
    </location>
</feature>
<evidence type="ECO:0000313" key="4">
    <source>
        <dbReference type="Proteomes" id="UP000198960"/>
    </source>
</evidence>
<sequence length="180" mass="18226">MPAARTALSALALAAGLLVAGCGDDEPTGASATGTPTSATPGTSEPPPPTTPSPPPSPGPAPGTTIVTGDSEFGVMLFDGNGQAIYLFDRERPNSPDCYDECAAAWPPVLTDGTPQADGAADSALLGTTQRRDGTVQVTYAGHPLYTYANEGPGEVLCHDVFLNGGWWYVITPEGGPGPV</sequence>
<dbReference type="InterPro" id="IPR005297">
    <property type="entry name" value="Lipoprotein_repeat"/>
</dbReference>
<dbReference type="AlphaFoldDB" id="A0A1H8T0N3"/>
<proteinExistence type="predicted"/>
<dbReference type="PROSITE" id="PS51257">
    <property type="entry name" value="PROKAR_LIPOPROTEIN"/>
    <property type="match status" value="1"/>
</dbReference>
<dbReference type="GO" id="GO:0043448">
    <property type="term" value="P:alkane catabolic process"/>
    <property type="evidence" value="ECO:0007669"/>
    <property type="project" value="TreeGrafter"/>
</dbReference>